<feature type="compositionally biased region" description="Basic and acidic residues" evidence="2">
    <location>
        <begin position="357"/>
        <end position="367"/>
    </location>
</feature>
<dbReference type="RefSeq" id="WP_107644075.1">
    <property type="nucleotide sequence ID" value="NZ_CABIWM010000001.1"/>
</dbReference>
<feature type="transmembrane region" description="Helical" evidence="3">
    <location>
        <begin position="7"/>
        <end position="30"/>
    </location>
</feature>
<keyword evidence="1" id="KW-0175">Coiled coil</keyword>
<gene>
    <name evidence="4" type="ORF">BUZ61_04275</name>
</gene>
<organism evidence="4 5">
    <name type="scientific">Staphylococcus nepalensis</name>
    <dbReference type="NCBI Taxonomy" id="214473"/>
    <lineage>
        <taxon>Bacteria</taxon>
        <taxon>Bacillati</taxon>
        <taxon>Bacillota</taxon>
        <taxon>Bacilli</taxon>
        <taxon>Bacillales</taxon>
        <taxon>Staphylococcaceae</taxon>
        <taxon>Staphylococcus</taxon>
    </lineage>
</organism>
<evidence type="ECO:0000256" key="3">
    <source>
        <dbReference type="SAM" id="Phobius"/>
    </source>
</evidence>
<evidence type="ECO:0000313" key="4">
    <source>
        <dbReference type="EMBL" id="PTK59838.1"/>
    </source>
</evidence>
<feature type="region of interest" description="Disordered" evidence="2">
    <location>
        <begin position="357"/>
        <end position="398"/>
    </location>
</feature>
<dbReference type="EMBL" id="PZHR01000014">
    <property type="protein sequence ID" value="PTK59838.1"/>
    <property type="molecule type" value="Genomic_DNA"/>
</dbReference>
<dbReference type="AlphaFoldDB" id="A0A2T4SC39"/>
<protein>
    <submittedName>
        <fullName evidence="4">Uncharacterized protein</fullName>
    </submittedName>
</protein>
<reference evidence="4 5" key="1">
    <citation type="journal article" date="2016" name="Front. Microbiol.">
        <title>Comprehensive Phylogenetic Analysis of Bovine Non-aureus Staphylococci Species Based on Whole-Genome Sequencing.</title>
        <authorList>
            <person name="Naushad S."/>
            <person name="Barkema H.W."/>
            <person name="Luby C."/>
            <person name="Condas L.A."/>
            <person name="Nobrega D.B."/>
            <person name="Carson D.A."/>
            <person name="De Buck J."/>
        </authorList>
    </citation>
    <scope>NUCLEOTIDE SEQUENCE [LARGE SCALE GENOMIC DNA]</scope>
    <source>
        <strain evidence="4 5">SNUC 4337</strain>
    </source>
</reference>
<evidence type="ECO:0000313" key="5">
    <source>
        <dbReference type="Proteomes" id="UP000240400"/>
    </source>
</evidence>
<sequence>MSKSVKIIIVVVIGVLLIAGIGGAAFYYFAKNTPKNTYLLSEKETANQFQTYAKDRFENEFEFQDKMKDESYLIDLKANADVPKRLLESSGIPRSVADASELGLTVGHDPKKEKSVLALNPTIADNEIGKFQWAADKDNQYYASPLFDNVYKAKNDELIDVYEKITGDTSSATNRDSVITNDTLNLNSLLSGTQISQEDIDELSSKYTDIIIDKLDDDHFEKEKKTIDVNGDDTDVNKVTLNINRSETKSILKSVLEKAKKDKDIKKIAEDQFKVEDYEDSVDDALQEVKDTDKDDFPSIKSVIWEEDNQILKRELTAKDNNNQEVKLEGESQIDDDKLVVDYKVIADDTELSLKGKSTKDEDKYKDSYTVGTDESYKKSEIKLTNNETQDGDKRTDKGKVVVDANYQTTEFEYNNQLETDVKNNTQKQDFKLTTDIEYEPVTFNIKGETKLKDDIKFDQSDAEDLNSMSDSDFEKLQKEISKNAEDIVKDLAKDFEK</sequence>
<accession>A0A2T4SC39</accession>
<evidence type="ECO:0000256" key="2">
    <source>
        <dbReference type="SAM" id="MobiDB-lite"/>
    </source>
</evidence>
<keyword evidence="3" id="KW-1133">Transmembrane helix</keyword>
<proteinExistence type="predicted"/>
<feature type="coiled-coil region" evidence="1">
    <location>
        <begin position="275"/>
        <end position="329"/>
    </location>
</feature>
<keyword evidence="3" id="KW-0472">Membrane</keyword>
<dbReference type="Proteomes" id="UP000240400">
    <property type="component" value="Unassembled WGS sequence"/>
</dbReference>
<evidence type="ECO:0000256" key="1">
    <source>
        <dbReference type="SAM" id="Coils"/>
    </source>
</evidence>
<dbReference type="OrthoDB" id="2456475at2"/>
<name>A0A2T4SC39_9STAP</name>
<comment type="caution">
    <text evidence="4">The sequence shown here is derived from an EMBL/GenBank/DDBJ whole genome shotgun (WGS) entry which is preliminary data.</text>
</comment>
<keyword evidence="3" id="KW-0812">Transmembrane</keyword>